<dbReference type="Proteomes" id="UP000767238">
    <property type="component" value="Unassembled WGS sequence"/>
</dbReference>
<evidence type="ECO:0000313" key="2">
    <source>
        <dbReference type="Proteomes" id="UP000767238"/>
    </source>
</evidence>
<reference evidence="1" key="1">
    <citation type="journal article" date="2021" name="J Fungi (Basel)">
        <title>Virulence traits and population genomics of the black yeast Aureobasidium melanogenum.</title>
        <authorList>
            <person name="Cernosa A."/>
            <person name="Sun X."/>
            <person name="Gostincar C."/>
            <person name="Fang C."/>
            <person name="Gunde-Cimerman N."/>
            <person name="Song Z."/>
        </authorList>
    </citation>
    <scope>NUCLEOTIDE SEQUENCE</scope>
    <source>
        <strain evidence="1">EXF-8016</strain>
    </source>
</reference>
<evidence type="ECO:0000313" key="1">
    <source>
        <dbReference type="EMBL" id="KAH0237902.1"/>
    </source>
</evidence>
<reference evidence="1" key="2">
    <citation type="submission" date="2021-08" db="EMBL/GenBank/DDBJ databases">
        <authorList>
            <person name="Gostincar C."/>
            <person name="Sun X."/>
            <person name="Song Z."/>
            <person name="Gunde-Cimerman N."/>
        </authorList>
    </citation>
    <scope>NUCLEOTIDE SEQUENCE</scope>
    <source>
        <strain evidence="1">EXF-8016</strain>
    </source>
</reference>
<name>A0A9P8GPX2_AURME</name>
<comment type="caution">
    <text evidence="1">The sequence shown here is derived from an EMBL/GenBank/DDBJ whole genome shotgun (WGS) entry which is preliminary data.</text>
</comment>
<sequence length="76" mass="8637">LSYAHYSLNLLSSMQLCMMRRGRYEGTLRLRLLSGNLLSDNFLSGNLPDAFMVHNDVARPSRSQLFDPIAYCSHNS</sequence>
<feature type="non-terminal residue" evidence="1">
    <location>
        <position position="1"/>
    </location>
</feature>
<gene>
    <name evidence="1" type="ORF">KCV03_g116</name>
</gene>
<dbReference type="AlphaFoldDB" id="A0A9P8GPX2"/>
<dbReference type="EMBL" id="JAHFYH010000001">
    <property type="protein sequence ID" value="KAH0237902.1"/>
    <property type="molecule type" value="Genomic_DNA"/>
</dbReference>
<accession>A0A9P8GPX2</accession>
<protein>
    <submittedName>
        <fullName evidence="1">Uncharacterized protein</fullName>
    </submittedName>
</protein>
<organism evidence="1 2">
    <name type="scientific">Aureobasidium melanogenum</name>
    <name type="common">Aureobasidium pullulans var. melanogenum</name>
    <dbReference type="NCBI Taxonomy" id="46634"/>
    <lineage>
        <taxon>Eukaryota</taxon>
        <taxon>Fungi</taxon>
        <taxon>Dikarya</taxon>
        <taxon>Ascomycota</taxon>
        <taxon>Pezizomycotina</taxon>
        <taxon>Dothideomycetes</taxon>
        <taxon>Dothideomycetidae</taxon>
        <taxon>Dothideales</taxon>
        <taxon>Saccotheciaceae</taxon>
        <taxon>Aureobasidium</taxon>
    </lineage>
</organism>
<feature type="non-terminal residue" evidence="1">
    <location>
        <position position="76"/>
    </location>
</feature>
<proteinExistence type="predicted"/>